<dbReference type="Proteomes" id="UP000294593">
    <property type="component" value="Unassembled WGS sequence"/>
</dbReference>
<comment type="caution">
    <text evidence="4">The sequence shown here is derived from an EMBL/GenBank/DDBJ whole genome shotgun (WGS) entry which is preliminary data.</text>
</comment>
<comment type="similarity">
    <text evidence="1 2">Belongs to the outer membrane factor (OMF) (TC 1.B.17) family.</text>
</comment>
<dbReference type="Gene3D" id="1.20.1600.10">
    <property type="entry name" value="Outer membrane efflux proteins (OEP)"/>
    <property type="match status" value="1"/>
</dbReference>
<organism evidence="4 5">
    <name type="scientific">Aquabacterium commune</name>
    <dbReference type="NCBI Taxonomy" id="70586"/>
    <lineage>
        <taxon>Bacteria</taxon>
        <taxon>Pseudomonadati</taxon>
        <taxon>Pseudomonadota</taxon>
        <taxon>Betaproteobacteria</taxon>
        <taxon>Burkholderiales</taxon>
        <taxon>Aquabacterium</taxon>
    </lineage>
</organism>
<feature type="signal peptide" evidence="2">
    <location>
        <begin position="1"/>
        <end position="29"/>
    </location>
</feature>
<dbReference type="InterPro" id="IPR010131">
    <property type="entry name" value="MdtP/NodT-like"/>
</dbReference>
<evidence type="ECO:0000256" key="2">
    <source>
        <dbReference type="RuleBase" id="RU362097"/>
    </source>
</evidence>
<reference evidence="4 5" key="1">
    <citation type="submission" date="2019-03" db="EMBL/GenBank/DDBJ databases">
        <title>Genomic Encyclopedia of Type Strains, Phase IV (KMG-IV): sequencing the most valuable type-strain genomes for metagenomic binning, comparative biology and taxonomic classification.</title>
        <authorList>
            <person name="Goeker M."/>
        </authorList>
    </citation>
    <scope>NUCLEOTIDE SEQUENCE [LARGE SCALE GENOMIC DNA]</scope>
    <source>
        <strain evidence="4 5">DSM 11901</strain>
    </source>
</reference>
<dbReference type="RefSeq" id="WP_279536204.1">
    <property type="nucleotide sequence ID" value="NZ_SNXW01000009.1"/>
</dbReference>
<evidence type="ECO:0000313" key="4">
    <source>
        <dbReference type="EMBL" id="TDP81043.1"/>
    </source>
</evidence>
<dbReference type="GO" id="GO:0005886">
    <property type="term" value="C:plasma membrane"/>
    <property type="evidence" value="ECO:0007669"/>
    <property type="project" value="UniProtKB-SubCell"/>
</dbReference>
<proteinExistence type="inferred from homology"/>
<keyword evidence="2" id="KW-0449">Lipoprotein</keyword>
<protein>
    <submittedName>
        <fullName evidence="4">Multidrug efflux system outer membrane protein</fullName>
    </submittedName>
</protein>
<dbReference type="PANTHER" id="PTHR30203:SF32">
    <property type="entry name" value="CATION EFFLUX SYSTEM PROTEIN CUSC"/>
    <property type="match status" value="1"/>
</dbReference>
<dbReference type="InterPro" id="IPR003423">
    <property type="entry name" value="OMP_efflux"/>
</dbReference>
<gene>
    <name evidence="4" type="ORF">EV672_10983</name>
</gene>
<dbReference type="GO" id="GO:0015562">
    <property type="term" value="F:efflux transmembrane transporter activity"/>
    <property type="evidence" value="ECO:0007669"/>
    <property type="project" value="InterPro"/>
</dbReference>
<keyword evidence="2" id="KW-0564">Palmitate</keyword>
<dbReference type="SUPFAM" id="SSF56954">
    <property type="entry name" value="Outer membrane efflux proteins (OEP)"/>
    <property type="match status" value="1"/>
</dbReference>
<dbReference type="Pfam" id="PF02321">
    <property type="entry name" value="OEP"/>
    <property type="match status" value="2"/>
</dbReference>
<evidence type="ECO:0000256" key="1">
    <source>
        <dbReference type="ARBA" id="ARBA00007613"/>
    </source>
</evidence>
<accession>A0A4R6R594</accession>
<keyword evidence="3" id="KW-0175">Coiled coil</keyword>
<dbReference type="Gene3D" id="2.20.200.10">
    <property type="entry name" value="Outer membrane efflux proteins (OEP)"/>
    <property type="match status" value="1"/>
</dbReference>
<sequence length="504" mass="53267">MAATMQSPRPMLRPAMTVVTLASLLTLQACSLTPTYQRPELAVPQALAGADAASATAASAAGSAVSAAVASASPPAVAELPWRTYFPDARLQSLVCEALAHNRDLRVAILNIEQLRAAYQIQRADLFPTVNASLSGTRQPSTVSPYRLGTTATGGLAIPAFELDIFGRVQALSDAAAAQVLASEEARRSVHISLVASVATTYYTLWADRWQLALAEQTLATRLDSFKLQQLKFDNGVLNELDLRSAQSTVEAARVARAQAQRAVAQDVQALALLVGKPVPAEWLPPQANLALKDPAQFVQASLWPGLSELPVGLSSDVLLQRPDVAQAEQTLIAANANIGAARAARFPRIALTGSAGVASNSLSGLFDDGRFAWSFGGSLLAPIFDAGRTAAGVDSAFVKRDIAIAQYDKAVQSAFREVADALVARRTHADQAEAQLAQARAEAARLKLSTLRYDNGVASQLDLLDAQRALFAAQQAHITAQLARQLAHIGVYKALGGGWVDPR</sequence>
<dbReference type="NCBIfam" id="TIGR01845">
    <property type="entry name" value="outer_NodT"/>
    <property type="match status" value="1"/>
</dbReference>
<dbReference type="AlphaFoldDB" id="A0A4R6R594"/>
<keyword evidence="2" id="KW-0812">Transmembrane</keyword>
<name>A0A4R6R594_9BURK</name>
<feature type="chain" id="PRO_5021020620" evidence="2">
    <location>
        <begin position="30"/>
        <end position="504"/>
    </location>
</feature>
<feature type="coiled-coil region" evidence="3">
    <location>
        <begin position="423"/>
        <end position="450"/>
    </location>
</feature>
<keyword evidence="2" id="KW-0472">Membrane</keyword>
<comment type="subcellular location">
    <subcellularLocation>
        <location evidence="2">Cell membrane</location>
        <topology evidence="2">Lipid-anchor</topology>
    </subcellularLocation>
</comment>
<evidence type="ECO:0000256" key="3">
    <source>
        <dbReference type="SAM" id="Coils"/>
    </source>
</evidence>
<keyword evidence="2" id="KW-1134">Transmembrane beta strand</keyword>
<dbReference type="EMBL" id="SNXW01000009">
    <property type="protein sequence ID" value="TDP81043.1"/>
    <property type="molecule type" value="Genomic_DNA"/>
</dbReference>
<dbReference type="PANTHER" id="PTHR30203">
    <property type="entry name" value="OUTER MEMBRANE CATION EFFLUX PROTEIN"/>
    <property type="match status" value="1"/>
</dbReference>
<keyword evidence="5" id="KW-1185">Reference proteome</keyword>
<evidence type="ECO:0000313" key="5">
    <source>
        <dbReference type="Proteomes" id="UP000294593"/>
    </source>
</evidence>
<keyword evidence="2" id="KW-0732">Signal</keyword>